<dbReference type="GO" id="GO:0016787">
    <property type="term" value="F:hydrolase activity"/>
    <property type="evidence" value="ECO:0007669"/>
    <property type="project" value="UniProtKB-KW"/>
</dbReference>
<accession>A0A0G0MYT6</accession>
<dbReference type="Gene3D" id="1.10.3210.10">
    <property type="entry name" value="Hypothetical protein af1432"/>
    <property type="match status" value="1"/>
</dbReference>
<dbReference type="InterPro" id="IPR006674">
    <property type="entry name" value="HD_domain"/>
</dbReference>
<dbReference type="PATRIC" id="fig|1619100.3.peg.762"/>
<dbReference type="Proteomes" id="UP000034799">
    <property type="component" value="Unassembled WGS sequence"/>
</dbReference>
<dbReference type="PANTHER" id="PTHR38659:SF1">
    <property type="entry name" value="METAL DEPENDENT PHOSPHOHYDROLASE"/>
    <property type="match status" value="1"/>
</dbReference>
<dbReference type="Pfam" id="PF01966">
    <property type="entry name" value="HD"/>
    <property type="match status" value="1"/>
</dbReference>
<dbReference type="SUPFAM" id="SSF109604">
    <property type="entry name" value="HD-domain/PDEase-like"/>
    <property type="match status" value="1"/>
</dbReference>
<evidence type="ECO:0000313" key="3">
    <source>
        <dbReference type="Proteomes" id="UP000034799"/>
    </source>
</evidence>
<protein>
    <submittedName>
        <fullName evidence="2">Metal dependent phosphohydrolase</fullName>
    </submittedName>
</protein>
<feature type="domain" description="HD" evidence="1">
    <location>
        <begin position="20"/>
        <end position="110"/>
    </location>
</feature>
<keyword evidence="2" id="KW-0378">Hydrolase</keyword>
<name>A0A0G0MYT6_9BACT</name>
<dbReference type="AlphaFoldDB" id="A0A0G0MYT6"/>
<dbReference type="PANTHER" id="PTHR38659">
    <property type="entry name" value="METAL-DEPENDENT PHOSPHOHYDROLASE"/>
    <property type="match status" value="1"/>
</dbReference>
<sequence length="183" mass="20765">MTRERAWELVKEYTKNNNLVKHMLAVEAAMRAYAKKFGQDEEKWGVVGLIHDFDYEKMGDQHPSEWGYEILRQEGVTEDMIDAIKGHGLRDDSASRKDNMARALFASDELTGFIVAVALVKPDQLSGVDVKSVTKRFKDKGFARGVVREDIINGAKELNIDLDEHIQLVIDAMKEIKEDLGLK</sequence>
<reference evidence="2 3" key="1">
    <citation type="journal article" date="2015" name="Nature">
        <title>rRNA introns, odd ribosomes, and small enigmatic genomes across a large radiation of phyla.</title>
        <authorList>
            <person name="Brown C.T."/>
            <person name="Hug L.A."/>
            <person name="Thomas B.C."/>
            <person name="Sharon I."/>
            <person name="Castelle C.J."/>
            <person name="Singh A."/>
            <person name="Wilkins M.J."/>
            <person name="Williams K.H."/>
            <person name="Banfield J.F."/>
        </authorList>
    </citation>
    <scope>NUCLEOTIDE SEQUENCE [LARGE SCALE GENOMIC DNA]</scope>
</reference>
<evidence type="ECO:0000259" key="1">
    <source>
        <dbReference type="Pfam" id="PF01966"/>
    </source>
</evidence>
<dbReference type="EMBL" id="LBWK01000002">
    <property type="protein sequence ID" value="KKR05706.1"/>
    <property type="molecule type" value="Genomic_DNA"/>
</dbReference>
<gene>
    <name evidence="2" type="ORF">UT34_C0002G0213</name>
</gene>
<proteinExistence type="predicted"/>
<dbReference type="InterPro" id="IPR006675">
    <property type="entry name" value="HDIG_dom"/>
</dbReference>
<organism evidence="2 3">
    <name type="scientific">candidate division WS6 bacterium GW2011_GWF2_39_15</name>
    <dbReference type="NCBI Taxonomy" id="1619100"/>
    <lineage>
        <taxon>Bacteria</taxon>
        <taxon>Candidatus Dojkabacteria</taxon>
    </lineage>
</organism>
<evidence type="ECO:0000313" key="2">
    <source>
        <dbReference type="EMBL" id="KKR05706.1"/>
    </source>
</evidence>
<dbReference type="NCBIfam" id="TIGR00277">
    <property type="entry name" value="HDIG"/>
    <property type="match status" value="1"/>
</dbReference>
<comment type="caution">
    <text evidence="2">The sequence shown here is derived from an EMBL/GenBank/DDBJ whole genome shotgun (WGS) entry which is preliminary data.</text>
</comment>
<dbReference type="STRING" id="1619100.UT34_C0002G0213"/>